<proteinExistence type="predicted"/>
<evidence type="ECO:0000313" key="2">
    <source>
        <dbReference type="EMBL" id="HAT3584343.1"/>
    </source>
</evidence>
<protein>
    <recommendedName>
        <fullName evidence="4">Ead/Ea22-like family protein</fullName>
    </recommendedName>
</protein>
<accession>A0A9P3TCZ2</accession>
<gene>
    <name evidence="2" type="ORF">I8531_004721</name>
</gene>
<evidence type="ECO:0000256" key="1">
    <source>
        <dbReference type="SAM" id="Coils"/>
    </source>
</evidence>
<dbReference type="InterPro" id="IPR025153">
    <property type="entry name" value="Ead_Ea22"/>
</dbReference>
<name>A0A9P3TCZ2_KLUIN</name>
<keyword evidence="1" id="KW-0175">Coiled coil</keyword>
<comment type="caution">
    <text evidence="2">The sequence shown here is derived from an EMBL/GenBank/DDBJ whole genome shotgun (WGS) entry which is preliminary data.</text>
</comment>
<dbReference type="Pfam" id="PF13935">
    <property type="entry name" value="Ead_Ea22"/>
    <property type="match status" value="1"/>
</dbReference>
<dbReference type="Proteomes" id="UP000867740">
    <property type="component" value="Unassembled WGS sequence"/>
</dbReference>
<dbReference type="RefSeq" id="WP_052958876.1">
    <property type="nucleotide sequence ID" value="NZ_CABMNU010000005.1"/>
</dbReference>
<reference evidence="2" key="2">
    <citation type="submission" date="2020-10" db="EMBL/GenBank/DDBJ databases">
        <authorList>
            <consortium name="NCBI Pathogen Detection Project"/>
        </authorList>
    </citation>
    <scope>NUCLEOTIDE SEQUENCE</scope>
    <source>
        <strain evidence="2">CAVp300</strain>
    </source>
</reference>
<evidence type="ECO:0008006" key="4">
    <source>
        <dbReference type="Google" id="ProtNLM"/>
    </source>
</evidence>
<dbReference type="EMBL" id="DACSUM010000055">
    <property type="protein sequence ID" value="HAT3584343.1"/>
    <property type="molecule type" value="Genomic_DNA"/>
</dbReference>
<organism evidence="2 3">
    <name type="scientific">Kluyvera intermedia</name>
    <name type="common">Enterobacter intermedius</name>
    <dbReference type="NCBI Taxonomy" id="61648"/>
    <lineage>
        <taxon>Bacteria</taxon>
        <taxon>Pseudomonadati</taxon>
        <taxon>Pseudomonadota</taxon>
        <taxon>Gammaproteobacteria</taxon>
        <taxon>Enterobacterales</taxon>
        <taxon>Enterobacteriaceae</taxon>
        <taxon>Kluyvera</taxon>
    </lineage>
</organism>
<evidence type="ECO:0000313" key="3">
    <source>
        <dbReference type="Proteomes" id="UP000867740"/>
    </source>
</evidence>
<reference evidence="2" key="1">
    <citation type="journal article" date="2018" name="Genome Biol.">
        <title>SKESA: strategic k-mer extension for scrupulous assemblies.</title>
        <authorList>
            <person name="Souvorov A."/>
            <person name="Agarwala R."/>
            <person name="Lipman D.J."/>
        </authorList>
    </citation>
    <scope>NUCLEOTIDE SEQUENCE</scope>
    <source>
        <strain evidence="2">CAVp300</strain>
    </source>
</reference>
<sequence length="222" mass="24293">MTINSEQIQALKAAAQLIAHGYQQEWGTERDEDGESTWVGTYDHDGVLCPFIDVSISEWSGEDGDDARLADFIAKANPVAILAMLAERDADKKRIAELEHNHRVHAARLLAERGQLKDRIAELEAISAAAEKLVRCKGRYHSEQNYRAMASLFGVTTPDLPPLEMEARTVSVKLPEPIGPEAAPAHYWDNGESMAYADGYNKATSDTKNLCAAAGITLDVGE</sequence>
<feature type="coiled-coil region" evidence="1">
    <location>
        <begin position="106"/>
        <end position="133"/>
    </location>
</feature>
<dbReference type="AlphaFoldDB" id="A0A9P3TCZ2"/>